<accession>A0A0F9BLP9</accession>
<proteinExistence type="predicted"/>
<organism evidence="1">
    <name type="scientific">marine sediment metagenome</name>
    <dbReference type="NCBI Taxonomy" id="412755"/>
    <lineage>
        <taxon>unclassified sequences</taxon>
        <taxon>metagenomes</taxon>
        <taxon>ecological metagenomes</taxon>
    </lineage>
</organism>
<dbReference type="AlphaFoldDB" id="A0A0F9BLP9"/>
<comment type="caution">
    <text evidence="1">The sequence shown here is derived from an EMBL/GenBank/DDBJ whole genome shotgun (WGS) entry which is preliminary data.</text>
</comment>
<gene>
    <name evidence="1" type="ORF">LCGC14_2774430</name>
</gene>
<name>A0A0F9BLP9_9ZZZZ</name>
<protein>
    <submittedName>
        <fullName evidence="1">Uncharacterized protein</fullName>
    </submittedName>
</protein>
<sequence length="74" mass="9051">MAKCKTEKKIKGMTHREWQILIQLIHKFEVNYEDKKRGRKSNSQMDKIIRDSVIWENVHELEDKVRKVCFEFDN</sequence>
<evidence type="ECO:0000313" key="1">
    <source>
        <dbReference type="EMBL" id="KKK85326.1"/>
    </source>
</evidence>
<dbReference type="EMBL" id="LAZR01051360">
    <property type="protein sequence ID" value="KKK85326.1"/>
    <property type="molecule type" value="Genomic_DNA"/>
</dbReference>
<reference evidence="1" key="1">
    <citation type="journal article" date="2015" name="Nature">
        <title>Complex archaea that bridge the gap between prokaryotes and eukaryotes.</title>
        <authorList>
            <person name="Spang A."/>
            <person name="Saw J.H."/>
            <person name="Jorgensen S.L."/>
            <person name="Zaremba-Niedzwiedzka K."/>
            <person name="Martijn J."/>
            <person name="Lind A.E."/>
            <person name="van Eijk R."/>
            <person name="Schleper C."/>
            <person name="Guy L."/>
            <person name="Ettema T.J."/>
        </authorList>
    </citation>
    <scope>NUCLEOTIDE SEQUENCE</scope>
</reference>